<keyword evidence="2" id="KW-1185">Reference proteome</keyword>
<dbReference type="InterPro" id="IPR011042">
    <property type="entry name" value="6-blade_b-propeller_TolB-like"/>
</dbReference>
<evidence type="ECO:0000313" key="1">
    <source>
        <dbReference type="EMBL" id="EDO25408.1"/>
    </source>
</evidence>
<protein>
    <submittedName>
        <fullName evidence="1">Uncharacterized protein</fullName>
    </submittedName>
</protein>
<dbReference type="AlphaFoldDB" id="A8DWK2"/>
<feature type="non-terminal residue" evidence="1">
    <location>
        <position position="303"/>
    </location>
</feature>
<proteinExistence type="predicted"/>
<dbReference type="HOGENOM" id="CLU_920023_0_0_1"/>
<dbReference type="InParanoid" id="A8DWK2"/>
<name>A8DWK2_NEMVE</name>
<dbReference type="Gene3D" id="2.120.10.30">
    <property type="entry name" value="TolB, C-terminal domain"/>
    <property type="match status" value="1"/>
</dbReference>
<dbReference type="Proteomes" id="UP000001593">
    <property type="component" value="Unassembled WGS sequence"/>
</dbReference>
<dbReference type="STRING" id="45351.A8DWK2"/>
<accession>A8DWK2</accession>
<dbReference type="SUPFAM" id="SSF69304">
    <property type="entry name" value="Tricorn protease N-terminal domain"/>
    <property type="match status" value="1"/>
</dbReference>
<gene>
    <name evidence="1" type="ORF">NEMVEDRAFT_v1g226024</name>
</gene>
<sequence>MDKMLFGDNIRDMVRNAVLVNLPEWTVYGFISYLVDGWDTESSSEWKNLLKTYPDEGFYELAEKEPELAGKAFWKYISDRYGEYTMKNVVYTMQLKSSLSHGIKSTLGQTVRQTYDSTIAFYNNVYAADEATREQIDSSLLTEVKVPQDGSILRDIIVAPHGGDVAYVTWKDGEYKVHIQKATNAEVVSVILEGGVKDYNELPDQNYPLITWSSTGYKLAILYIRNGQTRLRIYNSIKARIENYVIPNNRFDRLLSMTFMEDDNKLVFSAIKKSQTDLYEFTIRGKRMKNITDDAWDDLQPWF</sequence>
<reference evidence="1 2" key="1">
    <citation type="journal article" date="2007" name="Science">
        <title>Sea anemone genome reveals ancestral eumetazoan gene repertoire and genomic organization.</title>
        <authorList>
            <person name="Putnam N.H."/>
            <person name="Srivastava M."/>
            <person name="Hellsten U."/>
            <person name="Dirks B."/>
            <person name="Chapman J."/>
            <person name="Salamov A."/>
            <person name="Terry A."/>
            <person name="Shapiro H."/>
            <person name="Lindquist E."/>
            <person name="Kapitonov V.V."/>
            <person name="Jurka J."/>
            <person name="Genikhovich G."/>
            <person name="Grigoriev I.V."/>
            <person name="Lucas S.M."/>
            <person name="Steele R.E."/>
            <person name="Finnerty J.R."/>
            <person name="Technau U."/>
            <person name="Martindale M.Q."/>
            <person name="Rokhsar D.S."/>
        </authorList>
    </citation>
    <scope>NUCLEOTIDE SEQUENCE [LARGE SCALE GENOMIC DNA]</scope>
    <source>
        <strain evidence="2">CH2 X CH6</strain>
    </source>
</reference>
<organism evidence="1 2">
    <name type="scientific">Nematostella vectensis</name>
    <name type="common">Starlet sea anemone</name>
    <dbReference type="NCBI Taxonomy" id="45351"/>
    <lineage>
        <taxon>Eukaryota</taxon>
        <taxon>Metazoa</taxon>
        <taxon>Cnidaria</taxon>
        <taxon>Anthozoa</taxon>
        <taxon>Hexacorallia</taxon>
        <taxon>Actiniaria</taxon>
        <taxon>Edwardsiidae</taxon>
        <taxon>Nematostella</taxon>
    </lineage>
</organism>
<dbReference type="EMBL" id="DS479778">
    <property type="protein sequence ID" value="EDO25408.1"/>
    <property type="molecule type" value="Genomic_DNA"/>
</dbReference>
<evidence type="ECO:0000313" key="2">
    <source>
        <dbReference type="Proteomes" id="UP000001593"/>
    </source>
</evidence>